<feature type="region of interest" description="Disordered" evidence="1">
    <location>
        <begin position="84"/>
        <end position="111"/>
    </location>
</feature>
<proteinExistence type="predicted"/>
<evidence type="ECO:0000256" key="1">
    <source>
        <dbReference type="SAM" id="MobiDB-lite"/>
    </source>
</evidence>
<dbReference type="Proteomes" id="UP000324091">
    <property type="component" value="Chromosome 6"/>
</dbReference>
<feature type="compositionally biased region" description="Basic and acidic residues" evidence="1">
    <location>
        <begin position="91"/>
        <end position="105"/>
    </location>
</feature>
<comment type="caution">
    <text evidence="2">The sequence shown here is derived from an EMBL/GenBank/DDBJ whole genome shotgun (WGS) entry which is preliminary data.</text>
</comment>
<keyword evidence="3" id="KW-1185">Reference proteome</keyword>
<evidence type="ECO:0000313" key="2">
    <source>
        <dbReference type="EMBL" id="TWW58729.1"/>
    </source>
</evidence>
<protein>
    <submittedName>
        <fullName evidence="2">Uncharacterized protein</fullName>
    </submittedName>
</protein>
<organism evidence="2 3">
    <name type="scientific">Takifugu flavidus</name>
    <name type="common">sansaifugu</name>
    <dbReference type="NCBI Taxonomy" id="433684"/>
    <lineage>
        <taxon>Eukaryota</taxon>
        <taxon>Metazoa</taxon>
        <taxon>Chordata</taxon>
        <taxon>Craniata</taxon>
        <taxon>Vertebrata</taxon>
        <taxon>Euteleostomi</taxon>
        <taxon>Actinopterygii</taxon>
        <taxon>Neopterygii</taxon>
        <taxon>Teleostei</taxon>
        <taxon>Neoteleostei</taxon>
        <taxon>Acanthomorphata</taxon>
        <taxon>Eupercaria</taxon>
        <taxon>Tetraodontiformes</taxon>
        <taxon>Tetradontoidea</taxon>
        <taxon>Tetraodontidae</taxon>
        <taxon>Takifugu</taxon>
    </lineage>
</organism>
<reference evidence="2 3" key="1">
    <citation type="submission" date="2019-04" db="EMBL/GenBank/DDBJ databases">
        <title>Chromosome genome assembly for Takifugu flavidus.</title>
        <authorList>
            <person name="Xiao S."/>
        </authorList>
    </citation>
    <scope>NUCLEOTIDE SEQUENCE [LARGE SCALE GENOMIC DNA]</scope>
    <source>
        <strain evidence="2">HTHZ2018</strain>
        <tissue evidence="2">Muscle</tissue>
    </source>
</reference>
<feature type="compositionally biased region" description="Polar residues" evidence="1">
    <location>
        <begin position="18"/>
        <end position="27"/>
    </location>
</feature>
<accession>A0A5C6MVD3</accession>
<dbReference type="EMBL" id="RHFK02000019">
    <property type="protein sequence ID" value="TWW58729.1"/>
    <property type="molecule type" value="Genomic_DNA"/>
</dbReference>
<feature type="region of interest" description="Disordered" evidence="1">
    <location>
        <begin position="1"/>
        <end position="58"/>
    </location>
</feature>
<evidence type="ECO:0000313" key="3">
    <source>
        <dbReference type="Proteomes" id="UP000324091"/>
    </source>
</evidence>
<gene>
    <name evidence="2" type="ORF">D4764_06G0002590</name>
</gene>
<dbReference type="AlphaFoldDB" id="A0A5C6MVD3"/>
<name>A0A5C6MVD3_9TELE</name>
<feature type="region of interest" description="Disordered" evidence="1">
    <location>
        <begin position="176"/>
        <end position="200"/>
    </location>
</feature>
<sequence>MRKRREIHPGFSSPAHISPSNGRTSVSWRRGSRHAERQVEHLSIQHGKDGPPSPREVAWPIQDGQVRARPGPSVIKRPSCAVTSGAGASIIHDDPVSAPSEERARTLTGQPRVKPRAEFSMKDDRVIPSTYPGGCHLWAPARPPAKVRERVGAVTARTPHGRDLLFASSSPTLLLDSGGDGGADRTTARIHHSHRQVDSS</sequence>